<feature type="region of interest" description="Disordered" evidence="4">
    <location>
        <begin position="698"/>
        <end position="722"/>
    </location>
</feature>
<feature type="compositionally biased region" description="Polar residues" evidence="4">
    <location>
        <begin position="91"/>
        <end position="100"/>
    </location>
</feature>
<dbReference type="Gene3D" id="4.10.240.10">
    <property type="entry name" value="Zn(2)-C6 fungal-type DNA-binding domain"/>
    <property type="match status" value="1"/>
</dbReference>
<dbReference type="InterPro" id="IPR007219">
    <property type="entry name" value="XnlR_reg_dom"/>
</dbReference>
<dbReference type="SUPFAM" id="SSF57701">
    <property type="entry name" value="Zn2/Cys6 DNA-binding domain"/>
    <property type="match status" value="1"/>
</dbReference>
<dbReference type="Proteomes" id="UP000799324">
    <property type="component" value="Unassembled WGS sequence"/>
</dbReference>
<dbReference type="PANTHER" id="PTHR31001:SF40">
    <property type="entry name" value="ZN(II)2CYS6 TRANSCRIPTION FACTOR (EUROFUNG)"/>
    <property type="match status" value="1"/>
</dbReference>
<dbReference type="GO" id="GO:0000981">
    <property type="term" value="F:DNA-binding transcription factor activity, RNA polymerase II-specific"/>
    <property type="evidence" value="ECO:0007669"/>
    <property type="project" value="InterPro"/>
</dbReference>
<dbReference type="EMBL" id="MU004346">
    <property type="protein sequence ID" value="KAF2655662.1"/>
    <property type="molecule type" value="Genomic_DNA"/>
</dbReference>
<protein>
    <recommendedName>
        <fullName evidence="5">Zn(2)-C6 fungal-type domain-containing protein</fullName>
    </recommendedName>
</protein>
<dbReference type="CDD" id="cd00067">
    <property type="entry name" value="GAL4"/>
    <property type="match status" value="1"/>
</dbReference>
<dbReference type="InterPro" id="IPR050613">
    <property type="entry name" value="Sec_Metabolite_Reg"/>
</dbReference>
<name>A0A6A6T7L8_9PLEO</name>
<gene>
    <name evidence="6" type="ORF">K491DRAFT_414301</name>
</gene>
<dbReference type="GO" id="GO:0008270">
    <property type="term" value="F:zinc ion binding"/>
    <property type="evidence" value="ECO:0007669"/>
    <property type="project" value="InterPro"/>
</dbReference>
<feature type="compositionally biased region" description="Polar residues" evidence="4">
    <location>
        <begin position="114"/>
        <end position="125"/>
    </location>
</feature>
<evidence type="ECO:0000256" key="1">
    <source>
        <dbReference type="ARBA" id="ARBA00004123"/>
    </source>
</evidence>
<evidence type="ECO:0000313" key="6">
    <source>
        <dbReference type="EMBL" id="KAF2655662.1"/>
    </source>
</evidence>
<dbReference type="InterPro" id="IPR001138">
    <property type="entry name" value="Zn2Cys6_DnaBD"/>
</dbReference>
<dbReference type="GO" id="GO:0005634">
    <property type="term" value="C:nucleus"/>
    <property type="evidence" value="ECO:0007669"/>
    <property type="project" value="UniProtKB-SubCell"/>
</dbReference>
<keyword evidence="3" id="KW-0539">Nucleus</keyword>
<feature type="region of interest" description="Disordered" evidence="4">
    <location>
        <begin position="91"/>
        <end position="149"/>
    </location>
</feature>
<dbReference type="AlphaFoldDB" id="A0A6A6T7L8"/>
<feature type="compositionally biased region" description="Low complexity" evidence="4">
    <location>
        <begin position="126"/>
        <end position="137"/>
    </location>
</feature>
<dbReference type="InterPro" id="IPR036864">
    <property type="entry name" value="Zn2-C6_fun-type_DNA-bd_sf"/>
</dbReference>
<comment type="subcellular location">
    <subcellularLocation>
        <location evidence="1">Nucleus</location>
    </subcellularLocation>
</comment>
<dbReference type="OrthoDB" id="4898680at2759"/>
<feature type="domain" description="Zn(2)-C6 fungal-type" evidence="5">
    <location>
        <begin position="31"/>
        <end position="63"/>
    </location>
</feature>
<dbReference type="PROSITE" id="PS50048">
    <property type="entry name" value="ZN2_CY6_FUNGAL_2"/>
    <property type="match status" value="1"/>
</dbReference>
<keyword evidence="7" id="KW-1185">Reference proteome</keyword>
<dbReference type="Pfam" id="PF04082">
    <property type="entry name" value="Fungal_trans"/>
    <property type="match status" value="1"/>
</dbReference>
<dbReference type="SMART" id="SM00066">
    <property type="entry name" value="GAL4"/>
    <property type="match status" value="1"/>
</dbReference>
<keyword evidence="2" id="KW-0479">Metal-binding</keyword>
<reference evidence="6" key="1">
    <citation type="journal article" date="2020" name="Stud. Mycol.">
        <title>101 Dothideomycetes genomes: a test case for predicting lifestyles and emergence of pathogens.</title>
        <authorList>
            <person name="Haridas S."/>
            <person name="Albert R."/>
            <person name="Binder M."/>
            <person name="Bloem J."/>
            <person name="Labutti K."/>
            <person name="Salamov A."/>
            <person name="Andreopoulos B."/>
            <person name="Baker S."/>
            <person name="Barry K."/>
            <person name="Bills G."/>
            <person name="Bluhm B."/>
            <person name="Cannon C."/>
            <person name="Castanera R."/>
            <person name="Culley D."/>
            <person name="Daum C."/>
            <person name="Ezra D."/>
            <person name="Gonzalez J."/>
            <person name="Henrissat B."/>
            <person name="Kuo A."/>
            <person name="Liang C."/>
            <person name="Lipzen A."/>
            <person name="Lutzoni F."/>
            <person name="Magnuson J."/>
            <person name="Mondo S."/>
            <person name="Nolan M."/>
            <person name="Ohm R."/>
            <person name="Pangilinan J."/>
            <person name="Park H.-J."/>
            <person name="Ramirez L."/>
            <person name="Alfaro M."/>
            <person name="Sun H."/>
            <person name="Tritt A."/>
            <person name="Yoshinaga Y."/>
            <person name="Zwiers L.-H."/>
            <person name="Turgeon B."/>
            <person name="Goodwin S."/>
            <person name="Spatafora J."/>
            <person name="Crous P."/>
            <person name="Grigoriev I."/>
        </authorList>
    </citation>
    <scope>NUCLEOTIDE SEQUENCE</scope>
    <source>
        <strain evidence="6">CBS 122681</strain>
    </source>
</reference>
<evidence type="ECO:0000313" key="7">
    <source>
        <dbReference type="Proteomes" id="UP000799324"/>
    </source>
</evidence>
<evidence type="ECO:0000259" key="5">
    <source>
        <dbReference type="PROSITE" id="PS50048"/>
    </source>
</evidence>
<organism evidence="6 7">
    <name type="scientific">Lophiostoma macrostomum CBS 122681</name>
    <dbReference type="NCBI Taxonomy" id="1314788"/>
    <lineage>
        <taxon>Eukaryota</taxon>
        <taxon>Fungi</taxon>
        <taxon>Dikarya</taxon>
        <taxon>Ascomycota</taxon>
        <taxon>Pezizomycotina</taxon>
        <taxon>Dothideomycetes</taxon>
        <taxon>Pleosporomycetidae</taxon>
        <taxon>Pleosporales</taxon>
        <taxon>Lophiostomataceae</taxon>
        <taxon>Lophiostoma</taxon>
    </lineage>
</organism>
<evidence type="ECO:0000256" key="3">
    <source>
        <dbReference type="ARBA" id="ARBA00023242"/>
    </source>
</evidence>
<dbReference type="PANTHER" id="PTHR31001">
    <property type="entry name" value="UNCHARACTERIZED TRANSCRIPTIONAL REGULATORY PROTEIN"/>
    <property type="match status" value="1"/>
</dbReference>
<proteinExistence type="predicted"/>
<dbReference type="CDD" id="cd12148">
    <property type="entry name" value="fungal_TF_MHR"/>
    <property type="match status" value="1"/>
</dbReference>
<dbReference type="Pfam" id="PF00172">
    <property type="entry name" value="Zn_clus"/>
    <property type="match status" value="1"/>
</dbReference>
<sequence length="748" mass="83394">MTRTAFPGRLRLTHQLRRETDVRRRNGKLQSCEPCRKGKLRCDHMMPSCGRCTRRNKQEQCVYHPAPLTKPNALPTPETTEADDNPPLLVSSSGQNVPVSTTPTFPPFEVAHEPQTSSLRTHNVPTASSSLLTSTTRDPPRPTDSHLPYSSQSTGAFWGLSSSTEFISHSAILAENEPSIGILPPSTEGLTTSNISQTHIDKGAVILSLLKDLPQFEMYVEKWFSFARGAIVIEPMMKIWMVGIWSTWRKVLEGQKPEDLRKMSEKVWINTIKPLSSLLNRNTSPREFCTATTGEGLRWEIIGLILDTVGIMAMNLSDGDPIFCSHDDFTVDRSALALKVYNGSDGCITFCNDLEIINDLYLWLLYGNTVLANSMSAKGGYRSWQKSSALASALLACGLHQKIEVNDKTPFFITEIRKRLFVCSYNSDKNSSSFNGRPPRMTRQYCQLQLPLDLTDAQLMAEGHELESALASLDADGWNTHGGVMHCTFARIFASNALILEEILEMSLGALPVDEVVRRAADIEARAIQAWENIPPFLRLEDKIIWDRRRAPVELLFLAHTRLGDLEHHFLLQRTLIKKAGTDSTKLLSVARDMFGFILLLLNNREVLREFQSDVIHMYCMSGIPSAAVIAVELLHQEQDPTSASAIINPLPRSDTIQDLSVFVSCLGSVRPENGGYAICDRGRRFLKKVLDTILSPASSAGVNSTSSVNNGGDPSFTTPLFQTGSDGDFVRWLESMEWDQESWINFN</sequence>
<accession>A0A6A6T7L8</accession>
<dbReference type="PROSITE" id="PS00463">
    <property type="entry name" value="ZN2_CY6_FUNGAL_1"/>
    <property type="match status" value="1"/>
</dbReference>
<evidence type="ECO:0000256" key="2">
    <source>
        <dbReference type="ARBA" id="ARBA00022723"/>
    </source>
</evidence>
<evidence type="ECO:0000256" key="4">
    <source>
        <dbReference type="SAM" id="MobiDB-lite"/>
    </source>
</evidence>